<dbReference type="EMBL" id="CP047045">
    <property type="protein sequence ID" value="QGZ96514.1"/>
    <property type="molecule type" value="Genomic_DNA"/>
</dbReference>
<reference evidence="10" key="1">
    <citation type="submission" date="2019-12" db="EMBL/GenBank/DDBJ databases">
        <title>Complete genome of Terracaulis silvestris 0127_4.</title>
        <authorList>
            <person name="Vieira S."/>
            <person name="Riedel T."/>
            <person name="Sproer C."/>
            <person name="Pascual J."/>
            <person name="Boedeker C."/>
            <person name="Overmann J."/>
        </authorList>
    </citation>
    <scope>NUCLEOTIDE SEQUENCE [LARGE SCALE GENOMIC DNA]</scope>
    <source>
        <strain evidence="10">0127_4</strain>
    </source>
</reference>
<evidence type="ECO:0000256" key="5">
    <source>
        <dbReference type="ARBA" id="ARBA00022691"/>
    </source>
</evidence>
<dbReference type="InterPro" id="IPR036086">
    <property type="entry name" value="ParB/Sulfiredoxin_sf"/>
</dbReference>
<evidence type="ECO:0000256" key="6">
    <source>
        <dbReference type="ARBA" id="ARBA00047942"/>
    </source>
</evidence>
<proteinExistence type="inferred from homology"/>
<dbReference type="InterPro" id="IPR002295">
    <property type="entry name" value="N4/N6-MTase_EcoPI_Mod-like"/>
</dbReference>
<dbReference type="Proteomes" id="UP000431269">
    <property type="component" value="Chromosome"/>
</dbReference>
<feature type="region of interest" description="Disordered" evidence="7">
    <location>
        <begin position="144"/>
        <end position="163"/>
    </location>
</feature>
<dbReference type="GO" id="GO:0009007">
    <property type="term" value="F:site-specific DNA-methyltransferase (adenine-specific) activity"/>
    <property type="evidence" value="ECO:0007669"/>
    <property type="project" value="UniProtKB-EC"/>
</dbReference>
<comment type="catalytic activity">
    <reaction evidence="6">
        <text>a 2'-deoxyadenosine in DNA + S-adenosyl-L-methionine = an N(6)-methyl-2'-deoxyadenosine in DNA + S-adenosyl-L-homocysteine + H(+)</text>
        <dbReference type="Rhea" id="RHEA:15197"/>
        <dbReference type="Rhea" id="RHEA-COMP:12418"/>
        <dbReference type="Rhea" id="RHEA-COMP:12419"/>
        <dbReference type="ChEBI" id="CHEBI:15378"/>
        <dbReference type="ChEBI" id="CHEBI:57856"/>
        <dbReference type="ChEBI" id="CHEBI:59789"/>
        <dbReference type="ChEBI" id="CHEBI:90615"/>
        <dbReference type="ChEBI" id="CHEBI:90616"/>
        <dbReference type="EC" id="2.1.1.72"/>
    </reaction>
</comment>
<gene>
    <name evidence="9" type="primary">rsrIM</name>
    <name evidence="9" type="ORF">DSM104635_03374</name>
</gene>
<dbReference type="Gene3D" id="3.40.50.150">
    <property type="entry name" value="Vaccinia Virus protein VP39"/>
    <property type="match status" value="1"/>
</dbReference>
<dbReference type="CDD" id="cd16403">
    <property type="entry name" value="ParB_N_like_MT"/>
    <property type="match status" value="1"/>
</dbReference>
<dbReference type="REBASE" id="358158">
    <property type="entry name" value="M.Cba1274ORF3374P"/>
</dbReference>
<dbReference type="SMART" id="SM00470">
    <property type="entry name" value="ParB"/>
    <property type="match status" value="1"/>
</dbReference>
<evidence type="ECO:0000256" key="3">
    <source>
        <dbReference type="ARBA" id="ARBA00022603"/>
    </source>
</evidence>
<evidence type="ECO:0000256" key="4">
    <source>
        <dbReference type="ARBA" id="ARBA00022679"/>
    </source>
</evidence>
<dbReference type="SUPFAM" id="SSF53335">
    <property type="entry name" value="S-adenosyl-L-methionine-dependent methyltransferases"/>
    <property type="match status" value="1"/>
</dbReference>
<dbReference type="Gene3D" id="3.90.1530.10">
    <property type="entry name" value="Conserved hypothetical protein from pyrococcus furiosus pfu- 392566-001, ParB domain"/>
    <property type="match status" value="1"/>
</dbReference>
<comment type="similarity">
    <text evidence="1">Belongs to the N(4)/N(6)-methyltransferase family.</text>
</comment>
<evidence type="ECO:0000313" key="10">
    <source>
        <dbReference type="Proteomes" id="UP000431269"/>
    </source>
</evidence>
<keyword evidence="3 9" id="KW-0489">Methyltransferase</keyword>
<evidence type="ECO:0000313" key="9">
    <source>
        <dbReference type="EMBL" id="QGZ96514.1"/>
    </source>
</evidence>
<protein>
    <recommendedName>
        <fullName evidence="2">site-specific DNA-methyltransferase (adenine-specific)</fullName>
        <ecNumber evidence="2">2.1.1.72</ecNumber>
    </recommendedName>
</protein>
<evidence type="ECO:0000256" key="7">
    <source>
        <dbReference type="SAM" id="MobiDB-lite"/>
    </source>
</evidence>
<dbReference type="RefSeq" id="WP_158767297.1">
    <property type="nucleotide sequence ID" value="NZ_CP047045.1"/>
</dbReference>
<keyword evidence="4 9" id="KW-0808">Transferase</keyword>
<feature type="domain" description="ParB-like N-terminal" evidence="8">
    <location>
        <begin position="14"/>
        <end position="100"/>
    </location>
</feature>
<sequence>MQTSSLQILESAVELRPIESLKPYGRNARIHPKRQTKKLAAAITEFGFLIPVLIDEDGCVLAGHARIAAVKMLGWTEVPTLLASHLTPAQKRAFILADNRLAEDAVWDKEVLVLELKDLLDEAYELDATGFEIAEMDSLFDEANEKRAPDPDRADETPPLPAPGACVSRPGDLWLLGDHRLYCGNALEEVSFRALMADELAALIFTDPPFNVPVAHVSGLGKHQHREFPMAIGEMSPAEFKVFLATAFGRMAVYSKDGAIHFVCMDWRHMGEIIAAGAEVYTELKNLIVWAKSNGGMGTFYRSRHELIFAFKHGTAPHTNNFELGQTGRYRTNIWEYAGANAFGAARDAEIAMHPTVKPVALIVDAIKDCSKRGEIVLDAFGGSGSTLIAAEKTGRRARLIELDPAYCDTIVRRWQNFTGKRALHAGENRAFEDIEEARASSTQGNERNAECVLEK</sequence>
<dbReference type="InterPro" id="IPR003115">
    <property type="entry name" value="ParB_N"/>
</dbReference>
<keyword evidence="10" id="KW-1185">Reference proteome</keyword>
<dbReference type="PIRSF" id="PIRSF036758">
    <property type="entry name" value="Aden_M_ParB"/>
    <property type="match status" value="1"/>
</dbReference>
<evidence type="ECO:0000256" key="1">
    <source>
        <dbReference type="ARBA" id="ARBA00006594"/>
    </source>
</evidence>
<dbReference type="Pfam" id="PF01555">
    <property type="entry name" value="N6_N4_Mtase"/>
    <property type="match status" value="1"/>
</dbReference>
<dbReference type="GO" id="GO:0003677">
    <property type="term" value="F:DNA binding"/>
    <property type="evidence" value="ECO:0007669"/>
    <property type="project" value="InterPro"/>
</dbReference>
<keyword evidence="5" id="KW-0949">S-adenosyl-L-methionine</keyword>
<evidence type="ECO:0000256" key="2">
    <source>
        <dbReference type="ARBA" id="ARBA00011900"/>
    </source>
</evidence>
<dbReference type="GO" id="GO:0032259">
    <property type="term" value="P:methylation"/>
    <property type="evidence" value="ECO:0007669"/>
    <property type="project" value="UniProtKB-KW"/>
</dbReference>
<dbReference type="EC" id="2.1.1.72" evidence="2"/>
<dbReference type="KEGG" id="tsv:DSM104635_03374"/>
<name>A0A6I6MVS8_9CAUL</name>
<accession>A0A6I6MVS8</accession>
<dbReference type="GO" id="GO:0008170">
    <property type="term" value="F:N-methyltransferase activity"/>
    <property type="evidence" value="ECO:0007669"/>
    <property type="project" value="InterPro"/>
</dbReference>
<dbReference type="InterPro" id="IPR002941">
    <property type="entry name" value="DNA_methylase_N4/N6"/>
</dbReference>
<dbReference type="InterPro" id="IPR015840">
    <property type="entry name" value="DNA_MeTrfase_ParB"/>
</dbReference>
<dbReference type="SUPFAM" id="SSF110849">
    <property type="entry name" value="ParB/Sulfiredoxin"/>
    <property type="match status" value="1"/>
</dbReference>
<evidence type="ECO:0000259" key="8">
    <source>
        <dbReference type="SMART" id="SM00470"/>
    </source>
</evidence>
<dbReference type="InterPro" id="IPR029063">
    <property type="entry name" value="SAM-dependent_MTases_sf"/>
</dbReference>
<dbReference type="PRINTS" id="PR00506">
    <property type="entry name" value="D21N6MTFRASE"/>
</dbReference>
<feature type="compositionally biased region" description="Basic and acidic residues" evidence="7">
    <location>
        <begin position="144"/>
        <end position="156"/>
    </location>
</feature>
<organism evidence="9 10">
    <name type="scientific">Terricaulis silvestris</name>
    <dbReference type="NCBI Taxonomy" id="2686094"/>
    <lineage>
        <taxon>Bacteria</taxon>
        <taxon>Pseudomonadati</taxon>
        <taxon>Pseudomonadota</taxon>
        <taxon>Alphaproteobacteria</taxon>
        <taxon>Caulobacterales</taxon>
        <taxon>Caulobacteraceae</taxon>
        <taxon>Terricaulis</taxon>
    </lineage>
</organism>
<dbReference type="AlphaFoldDB" id="A0A6I6MVS8"/>